<dbReference type="InterPro" id="IPR041588">
    <property type="entry name" value="Integrase_H2C2"/>
</dbReference>
<comment type="caution">
    <text evidence="2">The sequence shown here is derived from an EMBL/GenBank/DDBJ whole genome shotgun (WGS) entry which is preliminary data.</text>
</comment>
<sequence length="159" mass="18305">MAIVHKSGNIHKNSDDLSRWALPNTPDNNTYVPTSSEPHIPIEGINITDGGTEFFEEVKESYKQDKNCHIATALLEKDCKDADLTNSLDDIWKTLYGNGRFHLFDGILYHRSEHKCVMVLSSSMFINTILSECHYNIYSGHLSEYRTMQRIKTFSWWSS</sequence>
<reference evidence="2" key="1">
    <citation type="submission" date="2021-03" db="EMBL/GenBank/DDBJ databases">
        <title>Draft genome sequence of rust myrtle Austropuccinia psidii MF-1, a brazilian biotype.</title>
        <authorList>
            <person name="Quecine M.C."/>
            <person name="Pachon D.M.R."/>
            <person name="Bonatelli M.L."/>
            <person name="Correr F.H."/>
            <person name="Franceschini L.M."/>
            <person name="Leite T.F."/>
            <person name="Margarido G.R.A."/>
            <person name="Almeida C.A."/>
            <person name="Ferrarezi J.A."/>
            <person name="Labate C.A."/>
        </authorList>
    </citation>
    <scope>NUCLEOTIDE SEQUENCE</scope>
    <source>
        <strain evidence="2">MF-1</strain>
    </source>
</reference>
<dbReference type="Gene3D" id="1.10.340.70">
    <property type="match status" value="1"/>
</dbReference>
<evidence type="ECO:0000313" key="2">
    <source>
        <dbReference type="EMBL" id="MBW0521522.1"/>
    </source>
</evidence>
<accession>A0A9Q3EQ22</accession>
<organism evidence="2 3">
    <name type="scientific">Austropuccinia psidii MF-1</name>
    <dbReference type="NCBI Taxonomy" id="1389203"/>
    <lineage>
        <taxon>Eukaryota</taxon>
        <taxon>Fungi</taxon>
        <taxon>Dikarya</taxon>
        <taxon>Basidiomycota</taxon>
        <taxon>Pucciniomycotina</taxon>
        <taxon>Pucciniomycetes</taxon>
        <taxon>Pucciniales</taxon>
        <taxon>Sphaerophragmiaceae</taxon>
        <taxon>Austropuccinia</taxon>
    </lineage>
</organism>
<protein>
    <recommendedName>
        <fullName evidence="1">Integrase zinc-binding domain-containing protein</fullName>
    </recommendedName>
</protein>
<name>A0A9Q3EQ22_9BASI</name>
<keyword evidence="3" id="KW-1185">Reference proteome</keyword>
<dbReference type="Pfam" id="PF17921">
    <property type="entry name" value="Integrase_H2C2"/>
    <property type="match status" value="1"/>
</dbReference>
<proteinExistence type="predicted"/>
<dbReference type="EMBL" id="AVOT02028889">
    <property type="protein sequence ID" value="MBW0521522.1"/>
    <property type="molecule type" value="Genomic_DNA"/>
</dbReference>
<evidence type="ECO:0000259" key="1">
    <source>
        <dbReference type="Pfam" id="PF17921"/>
    </source>
</evidence>
<evidence type="ECO:0000313" key="3">
    <source>
        <dbReference type="Proteomes" id="UP000765509"/>
    </source>
</evidence>
<gene>
    <name evidence="2" type="ORF">O181_061237</name>
</gene>
<dbReference type="AlphaFoldDB" id="A0A9Q3EQ22"/>
<dbReference type="Proteomes" id="UP000765509">
    <property type="component" value="Unassembled WGS sequence"/>
</dbReference>
<feature type="domain" description="Integrase zinc-binding" evidence="1">
    <location>
        <begin position="126"/>
        <end position="158"/>
    </location>
</feature>